<dbReference type="NCBIfam" id="NF002111">
    <property type="entry name" value="PRK00951.2-1"/>
    <property type="match status" value="1"/>
</dbReference>
<dbReference type="EMBL" id="CABFMQ020000153">
    <property type="protein sequence ID" value="VTZ52596.1"/>
    <property type="molecule type" value="Genomic_DNA"/>
</dbReference>
<dbReference type="NCBIfam" id="NF002109">
    <property type="entry name" value="PRK00951.1-5"/>
    <property type="match status" value="1"/>
</dbReference>
<dbReference type="Pfam" id="PF00475">
    <property type="entry name" value="IGPD"/>
    <property type="match status" value="1"/>
</dbReference>
<keyword evidence="5 6" id="KW-0456">Lyase</keyword>
<dbReference type="InterPro" id="IPR000807">
    <property type="entry name" value="ImidazoleglycerolP_deHydtase"/>
</dbReference>
<dbReference type="PROSITE" id="PS00954">
    <property type="entry name" value="IGP_DEHYDRATASE_1"/>
    <property type="match status" value="1"/>
</dbReference>
<dbReference type="InterPro" id="IPR020565">
    <property type="entry name" value="ImidazoleglycerP_deHydtase_CS"/>
</dbReference>
<evidence type="ECO:0000313" key="10">
    <source>
        <dbReference type="Proteomes" id="UP000485880"/>
    </source>
</evidence>
<dbReference type="InterPro" id="IPR020568">
    <property type="entry name" value="Ribosomal_Su5_D2-typ_SF"/>
</dbReference>
<feature type="region of interest" description="Disordered" evidence="8">
    <location>
        <begin position="1"/>
        <end position="26"/>
    </location>
</feature>
<dbReference type="CDD" id="cd07914">
    <property type="entry name" value="IGPD"/>
    <property type="match status" value="1"/>
</dbReference>
<organism evidence="9 10">
    <name type="scientific">Methylocella tundrae</name>
    <dbReference type="NCBI Taxonomy" id="227605"/>
    <lineage>
        <taxon>Bacteria</taxon>
        <taxon>Pseudomonadati</taxon>
        <taxon>Pseudomonadota</taxon>
        <taxon>Alphaproteobacteria</taxon>
        <taxon>Hyphomicrobiales</taxon>
        <taxon>Beijerinckiaceae</taxon>
        <taxon>Methylocella</taxon>
    </lineage>
</organism>
<comment type="pathway">
    <text evidence="1 6 7">Amino-acid biosynthesis; L-histidine biosynthesis; L-histidine from 5-phospho-alpha-D-ribose 1-diphosphate: step 6/9.</text>
</comment>
<dbReference type="PROSITE" id="PS00955">
    <property type="entry name" value="IGP_DEHYDRATASE_2"/>
    <property type="match status" value="1"/>
</dbReference>
<dbReference type="InterPro" id="IPR038494">
    <property type="entry name" value="IGPD_sf"/>
</dbReference>
<keyword evidence="6" id="KW-0963">Cytoplasm</keyword>
<dbReference type="PANTHER" id="PTHR23133">
    <property type="entry name" value="IMIDAZOLEGLYCEROL-PHOSPHATE DEHYDRATASE HIS7"/>
    <property type="match status" value="1"/>
</dbReference>
<accession>A0A8B6MDE8</accession>
<name>A0A8B6MDE8_METTU</name>
<dbReference type="NCBIfam" id="NF002116">
    <property type="entry name" value="PRK00951.2-6"/>
    <property type="match status" value="1"/>
</dbReference>
<dbReference type="FunFam" id="3.30.230.40:FF:000001">
    <property type="entry name" value="Imidazoleglycerol-phosphate dehydratase HisB"/>
    <property type="match status" value="1"/>
</dbReference>
<keyword evidence="3 6" id="KW-0028">Amino-acid biosynthesis</keyword>
<comment type="caution">
    <text evidence="9">The sequence shown here is derived from an EMBL/GenBank/DDBJ whole genome shotgun (WGS) entry which is preliminary data.</text>
</comment>
<dbReference type="UniPathway" id="UPA00031">
    <property type="reaction ID" value="UER00011"/>
</dbReference>
<proteinExistence type="inferred from homology"/>
<evidence type="ECO:0000256" key="1">
    <source>
        <dbReference type="ARBA" id="ARBA00005047"/>
    </source>
</evidence>
<sequence>MMVKSRRVSAQSSRGRVEGYPRGRARHVAESKVRQEISKASQSVPDLLEQRHISHRVPKMRAAAVSRKTKETEIEASVDLDGTGAAKIQTGIGFFDHMLEQLARHSLIDMAISARGDLHIDQHHTVEDTGIALGQAIRKALGDRAGITRYADALLPMDETLTRVAIDVSGRPFLVFKTSFPREKIGEFDTELVREFFQAFVMNAGMTVHVETLYGENAHHISESCFKGLARALRLAIEQDPRQKGAIPSTKGTLAG</sequence>
<feature type="compositionally biased region" description="Basic and acidic residues" evidence="8">
    <location>
        <begin position="15"/>
        <end position="26"/>
    </location>
</feature>
<reference evidence="9 10" key="1">
    <citation type="submission" date="2019-05" db="EMBL/GenBank/DDBJ databases">
        <authorList>
            <person name="Farhan Ul Haque M."/>
        </authorList>
    </citation>
    <scope>NUCLEOTIDE SEQUENCE [LARGE SCALE GENOMIC DNA]</scope>
    <source>
        <strain evidence="9">2</strain>
    </source>
</reference>
<dbReference type="GO" id="GO:0004424">
    <property type="term" value="F:imidazoleglycerol-phosphate dehydratase activity"/>
    <property type="evidence" value="ECO:0007669"/>
    <property type="project" value="UniProtKB-UniRule"/>
</dbReference>
<dbReference type="GO" id="GO:0000105">
    <property type="term" value="P:L-histidine biosynthetic process"/>
    <property type="evidence" value="ECO:0007669"/>
    <property type="project" value="UniProtKB-UniRule"/>
</dbReference>
<evidence type="ECO:0000313" key="9">
    <source>
        <dbReference type="EMBL" id="VTZ52596.1"/>
    </source>
</evidence>
<comment type="catalytic activity">
    <reaction evidence="6 7">
        <text>D-erythro-1-(imidazol-4-yl)glycerol 3-phosphate = 3-(imidazol-4-yl)-2-oxopropyl phosphate + H2O</text>
        <dbReference type="Rhea" id="RHEA:11040"/>
        <dbReference type="ChEBI" id="CHEBI:15377"/>
        <dbReference type="ChEBI" id="CHEBI:57766"/>
        <dbReference type="ChEBI" id="CHEBI:58278"/>
        <dbReference type="EC" id="4.2.1.19"/>
    </reaction>
</comment>
<keyword evidence="10" id="KW-1185">Reference proteome</keyword>
<dbReference type="Proteomes" id="UP000485880">
    <property type="component" value="Unassembled WGS sequence"/>
</dbReference>
<evidence type="ECO:0000256" key="7">
    <source>
        <dbReference type="RuleBase" id="RU000599"/>
    </source>
</evidence>
<evidence type="ECO:0000256" key="4">
    <source>
        <dbReference type="ARBA" id="ARBA00023102"/>
    </source>
</evidence>
<dbReference type="NCBIfam" id="NF002106">
    <property type="entry name" value="PRK00951.1-1"/>
    <property type="match status" value="1"/>
</dbReference>
<dbReference type="FunFam" id="3.30.230.40:FF:000003">
    <property type="entry name" value="Imidazoleglycerol-phosphate dehydratase HisB"/>
    <property type="match status" value="1"/>
</dbReference>
<dbReference type="NCBIfam" id="NF002114">
    <property type="entry name" value="PRK00951.2-4"/>
    <property type="match status" value="1"/>
</dbReference>
<comment type="similarity">
    <text evidence="6 7">Belongs to the imidazoleglycerol-phosphate dehydratase family.</text>
</comment>
<dbReference type="Gene3D" id="3.30.230.40">
    <property type="entry name" value="Imidazole glycerol phosphate dehydratase, domain 1"/>
    <property type="match status" value="2"/>
</dbReference>
<dbReference type="EC" id="4.2.1.19" evidence="6 7"/>
<evidence type="ECO:0000256" key="2">
    <source>
        <dbReference type="ARBA" id="ARBA00016664"/>
    </source>
</evidence>
<comment type="subcellular location">
    <subcellularLocation>
        <location evidence="6 7">Cytoplasm</location>
    </subcellularLocation>
</comment>
<dbReference type="AlphaFoldDB" id="A0A8B6MDE8"/>
<gene>
    <name evidence="6" type="primary">hisB</name>
    <name evidence="9" type="ORF">MPC4_90071</name>
</gene>
<dbReference type="SUPFAM" id="SSF54211">
    <property type="entry name" value="Ribosomal protein S5 domain 2-like"/>
    <property type="match status" value="2"/>
</dbReference>
<evidence type="ECO:0000256" key="3">
    <source>
        <dbReference type="ARBA" id="ARBA00022605"/>
    </source>
</evidence>
<keyword evidence="4 6" id="KW-0368">Histidine biosynthesis</keyword>
<dbReference type="PANTHER" id="PTHR23133:SF2">
    <property type="entry name" value="IMIDAZOLEGLYCEROL-PHOSPHATE DEHYDRATASE"/>
    <property type="match status" value="1"/>
</dbReference>
<evidence type="ECO:0000256" key="8">
    <source>
        <dbReference type="SAM" id="MobiDB-lite"/>
    </source>
</evidence>
<evidence type="ECO:0000256" key="6">
    <source>
        <dbReference type="HAMAP-Rule" id="MF_00076"/>
    </source>
</evidence>
<protein>
    <recommendedName>
        <fullName evidence="2 6">Imidazoleglycerol-phosphate dehydratase</fullName>
        <shortName evidence="6">IGPD</shortName>
        <ecNumber evidence="6 7">4.2.1.19</ecNumber>
    </recommendedName>
</protein>
<dbReference type="HAMAP" id="MF_00076">
    <property type="entry name" value="HisB"/>
    <property type="match status" value="1"/>
</dbReference>
<dbReference type="GO" id="GO:0005737">
    <property type="term" value="C:cytoplasm"/>
    <property type="evidence" value="ECO:0007669"/>
    <property type="project" value="UniProtKB-SubCell"/>
</dbReference>
<evidence type="ECO:0000256" key="5">
    <source>
        <dbReference type="ARBA" id="ARBA00023239"/>
    </source>
</evidence>